<evidence type="ECO:0000313" key="2">
    <source>
        <dbReference type="Proteomes" id="UP000248889"/>
    </source>
</evidence>
<dbReference type="EMBL" id="QKYN01000089">
    <property type="protein sequence ID" value="RAG83358.1"/>
    <property type="molecule type" value="Genomic_DNA"/>
</dbReference>
<gene>
    <name evidence="1" type="ORF">DN069_22850</name>
</gene>
<comment type="caution">
    <text evidence="1">The sequence shown here is derived from an EMBL/GenBank/DDBJ whole genome shotgun (WGS) entry which is preliminary data.</text>
</comment>
<proteinExistence type="predicted"/>
<sequence>MTTVQIGMPTQHRLVFVPLNDATVGPGYLKVAYDRALVRDCPALGMDDILPAEDEEAVFQHYSLTYQKGAGGERQLARR</sequence>
<dbReference type="InterPro" id="IPR011033">
    <property type="entry name" value="PRC_barrel-like_sf"/>
</dbReference>
<protein>
    <submittedName>
        <fullName evidence="1">Uncharacterized protein</fullName>
    </submittedName>
</protein>
<evidence type="ECO:0000313" key="1">
    <source>
        <dbReference type="EMBL" id="RAG83358.1"/>
    </source>
</evidence>
<reference evidence="1 2" key="1">
    <citation type="submission" date="2018-06" db="EMBL/GenBank/DDBJ databases">
        <title>Streptacidiphilus pinicola sp. nov., isolated from pine grove soil.</title>
        <authorList>
            <person name="Roh S.G."/>
            <person name="Park S."/>
            <person name="Kim M.-K."/>
            <person name="Yun B.-R."/>
            <person name="Park J."/>
            <person name="Kim M.J."/>
            <person name="Kim Y.S."/>
            <person name="Kim S.B."/>
        </authorList>
    </citation>
    <scope>NUCLEOTIDE SEQUENCE [LARGE SCALE GENOMIC DNA]</scope>
    <source>
        <strain evidence="1 2">MMS16-CNU450</strain>
    </source>
</reference>
<dbReference type="AlphaFoldDB" id="A0A2X0J7D2"/>
<organism evidence="1 2">
    <name type="scientific">Streptacidiphilus pinicola</name>
    <dbReference type="NCBI Taxonomy" id="2219663"/>
    <lineage>
        <taxon>Bacteria</taxon>
        <taxon>Bacillati</taxon>
        <taxon>Actinomycetota</taxon>
        <taxon>Actinomycetes</taxon>
        <taxon>Kitasatosporales</taxon>
        <taxon>Streptomycetaceae</taxon>
        <taxon>Streptacidiphilus</taxon>
    </lineage>
</organism>
<dbReference type="Proteomes" id="UP000248889">
    <property type="component" value="Unassembled WGS sequence"/>
</dbReference>
<dbReference type="SUPFAM" id="SSF50346">
    <property type="entry name" value="PRC-barrel domain"/>
    <property type="match status" value="1"/>
</dbReference>
<accession>A0A2X0J7D2</accession>
<keyword evidence="2" id="KW-1185">Reference proteome</keyword>
<name>A0A2X0J7D2_9ACTN</name>